<accession>A0ABR2T123</accession>
<name>A0ABR2T123_9ROSI</name>
<keyword evidence="2" id="KW-1185">Reference proteome</keyword>
<protein>
    <recommendedName>
        <fullName evidence="3">GDSL esterase/lipase</fullName>
    </recommendedName>
</protein>
<sequence length="86" mass="9441">MLEVASMLKDLNPHQKRWSRRAAPPLAVTVFFGANDACLPDGYAGFQHCYNLDGIKIEKKDSRKDGSCINGSAANFSLMDYASPFA</sequence>
<evidence type="ECO:0000313" key="2">
    <source>
        <dbReference type="Proteomes" id="UP001396334"/>
    </source>
</evidence>
<comment type="caution">
    <text evidence="1">The sequence shown here is derived from an EMBL/GenBank/DDBJ whole genome shotgun (WGS) entry which is preliminary data.</text>
</comment>
<gene>
    <name evidence="1" type="ORF">V6N11_032584</name>
</gene>
<dbReference type="Proteomes" id="UP001396334">
    <property type="component" value="Unassembled WGS sequence"/>
</dbReference>
<dbReference type="EMBL" id="JBBPBN010000010">
    <property type="protein sequence ID" value="KAK9031197.1"/>
    <property type="molecule type" value="Genomic_DNA"/>
</dbReference>
<evidence type="ECO:0008006" key="3">
    <source>
        <dbReference type="Google" id="ProtNLM"/>
    </source>
</evidence>
<organism evidence="1 2">
    <name type="scientific">Hibiscus sabdariffa</name>
    <name type="common">roselle</name>
    <dbReference type="NCBI Taxonomy" id="183260"/>
    <lineage>
        <taxon>Eukaryota</taxon>
        <taxon>Viridiplantae</taxon>
        <taxon>Streptophyta</taxon>
        <taxon>Embryophyta</taxon>
        <taxon>Tracheophyta</taxon>
        <taxon>Spermatophyta</taxon>
        <taxon>Magnoliopsida</taxon>
        <taxon>eudicotyledons</taxon>
        <taxon>Gunneridae</taxon>
        <taxon>Pentapetalae</taxon>
        <taxon>rosids</taxon>
        <taxon>malvids</taxon>
        <taxon>Malvales</taxon>
        <taxon>Malvaceae</taxon>
        <taxon>Malvoideae</taxon>
        <taxon>Hibiscus</taxon>
    </lineage>
</organism>
<reference evidence="1 2" key="1">
    <citation type="journal article" date="2024" name="G3 (Bethesda)">
        <title>Genome assembly of Hibiscus sabdariffa L. provides insights into metabolisms of medicinal natural products.</title>
        <authorList>
            <person name="Kim T."/>
        </authorList>
    </citation>
    <scope>NUCLEOTIDE SEQUENCE [LARGE SCALE GENOMIC DNA]</scope>
    <source>
        <strain evidence="1">TK-2024</strain>
        <tissue evidence="1">Old leaves</tissue>
    </source>
</reference>
<evidence type="ECO:0000313" key="1">
    <source>
        <dbReference type="EMBL" id="KAK9031197.1"/>
    </source>
</evidence>
<proteinExistence type="predicted"/>